<accession>A0AAP5UPK4</accession>
<dbReference type="Proteomes" id="UP001267003">
    <property type="component" value="Unassembled WGS sequence"/>
</dbReference>
<proteinExistence type="predicted"/>
<dbReference type="EMBL" id="JAVLAQ010000001">
    <property type="protein sequence ID" value="MDT6988521.1"/>
    <property type="molecule type" value="Genomic_DNA"/>
</dbReference>
<dbReference type="KEGG" id="lpg:BB562_07230"/>
<sequence>MSDEMKVNCYFVPNLDFTAELRVFKKRESYPIYENDDYFLLMAENGEFALTPKALTKTIHDWSSLGRFETAGDGDDD</sequence>
<name>A0AAP5UPK4_LACPE</name>
<gene>
    <name evidence="1" type="ORF">RI536_00040</name>
</gene>
<dbReference type="KEGG" id="lpg:BB562_05380"/>
<organism evidence="1 2">
    <name type="scientific">Lactiplantibacillus pentosus</name>
    <name type="common">Lactobacillus pentosus</name>
    <dbReference type="NCBI Taxonomy" id="1589"/>
    <lineage>
        <taxon>Bacteria</taxon>
        <taxon>Bacillati</taxon>
        <taxon>Bacillota</taxon>
        <taxon>Bacilli</taxon>
        <taxon>Lactobacillales</taxon>
        <taxon>Lactobacillaceae</taxon>
        <taxon>Lactiplantibacillus</taxon>
    </lineage>
</organism>
<dbReference type="AlphaFoldDB" id="A0AAP5UPK4"/>
<dbReference type="RefSeq" id="WP_225368213.1">
    <property type="nucleotide sequence ID" value="NZ_CP016491.1"/>
</dbReference>
<evidence type="ECO:0000313" key="2">
    <source>
        <dbReference type="Proteomes" id="UP001267003"/>
    </source>
</evidence>
<evidence type="ECO:0000313" key="1">
    <source>
        <dbReference type="EMBL" id="MDT6988521.1"/>
    </source>
</evidence>
<reference evidence="1" key="1">
    <citation type="submission" date="2023-08" db="EMBL/GenBank/DDBJ databases">
        <authorList>
            <person name="Page C.A."/>
            <person name="Perez-Diaz I.M."/>
        </authorList>
    </citation>
    <scope>NUCLEOTIDE SEQUENCE</scope>
    <source>
        <strain evidence="1">7.8.46</strain>
    </source>
</reference>
<comment type="caution">
    <text evidence="1">The sequence shown here is derived from an EMBL/GenBank/DDBJ whole genome shotgun (WGS) entry which is preliminary data.</text>
</comment>
<protein>
    <submittedName>
        <fullName evidence="1">Uncharacterized protein</fullName>
    </submittedName>
</protein>